<reference evidence="8" key="1">
    <citation type="submission" date="2016-10" db="EMBL/GenBank/DDBJ databases">
        <authorList>
            <person name="Varghese N."/>
            <person name="Submissions S."/>
        </authorList>
    </citation>
    <scope>NUCLEOTIDE SEQUENCE [LARGE SCALE GENOMIC DNA]</scope>
    <source>
        <strain evidence="8">DSM 23445</strain>
    </source>
</reference>
<keyword evidence="3 6" id="KW-0812">Transmembrane</keyword>
<keyword evidence="4 6" id="KW-1133">Transmembrane helix</keyword>
<dbReference type="Proteomes" id="UP000199673">
    <property type="component" value="Unassembled WGS sequence"/>
</dbReference>
<name>A0A1I7E8Q8_9BACT</name>
<keyword evidence="5 6" id="KW-0472">Membrane</keyword>
<dbReference type="PANTHER" id="PTHR34478:SF1">
    <property type="entry name" value="PROTEIN LEMA"/>
    <property type="match status" value="1"/>
</dbReference>
<dbReference type="RefSeq" id="WP_091698420.1">
    <property type="nucleotide sequence ID" value="NZ_FPBF01000012.1"/>
</dbReference>
<dbReference type="STRING" id="305507.SAMN04489724_0284"/>
<evidence type="ECO:0000256" key="4">
    <source>
        <dbReference type="ARBA" id="ARBA00022989"/>
    </source>
</evidence>
<proteinExistence type="inferred from homology"/>
<keyword evidence="8" id="KW-1185">Reference proteome</keyword>
<evidence type="ECO:0000256" key="3">
    <source>
        <dbReference type="ARBA" id="ARBA00022692"/>
    </source>
</evidence>
<dbReference type="PANTHER" id="PTHR34478">
    <property type="entry name" value="PROTEIN LEMA"/>
    <property type="match status" value="1"/>
</dbReference>
<evidence type="ECO:0000256" key="6">
    <source>
        <dbReference type="SAM" id="Phobius"/>
    </source>
</evidence>
<dbReference type="OrthoDB" id="9804152at2"/>
<dbReference type="AlphaFoldDB" id="A0A1I7E8Q8"/>
<evidence type="ECO:0000256" key="2">
    <source>
        <dbReference type="ARBA" id="ARBA00008854"/>
    </source>
</evidence>
<dbReference type="EMBL" id="FPBF01000012">
    <property type="protein sequence ID" value="SFU20275.1"/>
    <property type="molecule type" value="Genomic_DNA"/>
</dbReference>
<accession>A0A1I7E8Q8</accession>
<evidence type="ECO:0000313" key="8">
    <source>
        <dbReference type="Proteomes" id="UP000199673"/>
    </source>
</evidence>
<evidence type="ECO:0000313" key="7">
    <source>
        <dbReference type="EMBL" id="SFU20275.1"/>
    </source>
</evidence>
<dbReference type="SUPFAM" id="SSF140478">
    <property type="entry name" value="LemA-like"/>
    <property type="match status" value="1"/>
</dbReference>
<dbReference type="Pfam" id="PF04011">
    <property type="entry name" value="LemA"/>
    <property type="match status" value="1"/>
</dbReference>
<dbReference type="InterPro" id="IPR007156">
    <property type="entry name" value="MamQ_LemA"/>
</dbReference>
<comment type="subcellular location">
    <subcellularLocation>
        <location evidence="1">Membrane</location>
        <topology evidence="1">Single-pass membrane protein</topology>
    </subcellularLocation>
</comment>
<evidence type="ECO:0000256" key="5">
    <source>
        <dbReference type="ARBA" id="ARBA00023136"/>
    </source>
</evidence>
<evidence type="ECO:0000256" key="1">
    <source>
        <dbReference type="ARBA" id="ARBA00004167"/>
    </source>
</evidence>
<sequence>MNTSIIVLLVLSALMAIIVVIINNKIIVKKNQVAQAYGSIEIYLKKRFDLLPNLAAMVKKYMEHEKEILLKVTELRSQVESASDEKEKIEASNQMTKVLGGLNIVIENYPELKADKQFLHLQYEVSEMEDQISAARRAYNASVTRYNNQIQLFPSNLIAGIRKDEKELLLEIPKSDQKEVNLNQLLNS</sequence>
<organism evidence="7 8">
    <name type="scientific">Algoriphagus locisalis</name>
    <dbReference type="NCBI Taxonomy" id="305507"/>
    <lineage>
        <taxon>Bacteria</taxon>
        <taxon>Pseudomonadati</taxon>
        <taxon>Bacteroidota</taxon>
        <taxon>Cytophagia</taxon>
        <taxon>Cytophagales</taxon>
        <taxon>Cyclobacteriaceae</taxon>
        <taxon>Algoriphagus</taxon>
    </lineage>
</organism>
<dbReference type="Gene3D" id="1.20.1440.20">
    <property type="entry name" value="LemA-like domain"/>
    <property type="match status" value="1"/>
</dbReference>
<comment type="similarity">
    <text evidence="2">Belongs to the LemA family.</text>
</comment>
<dbReference type="InterPro" id="IPR023353">
    <property type="entry name" value="LemA-like_dom_sf"/>
</dbReference>
<gene>
    <name evidence="7" type="ORF">SAMN04489724_0284</name>
</gene>
<feature type="transmembrane region" description="Helical" evidence="6">
    <location>
        <begin position="6"/>
        <end position="22"/>
    </location>
</feature>
<dbReference type="GO" id="GO:0016020">
    <property type="term" value="C:membrane"/>
    <property type="evidence" value="ECO:0007669"/>
    <property type="project" value="UniProtKB-SubCell"/>
</dbReference>
<protein>
    <submittedName>
        <fullName evidence="7">LemA protein</fullName>
    </submittedName>
</protein>